<name>A0A382F0E6_9ZZZZ</name>
<organism evidence="2">
    <name type="scientific">marine metagenome</name>
    <dbReference type="NCBI Taxonomy" id="408172"/>
    <lineage>
        <taxon>unclassified sequences</taxon>
        <taxon>metagenomes</taxon>
        <taxon>ecological metagenomes</taxon>
    </lineage>
</organism>
<protein>
    <submittedName>
        <fullName evidence="2">Uncharacterized protein</fullName>
    </submittedName>
</protein>
<feature type="non-terminal residue" evidence="2">
    <location>
        <position position="126"/>
    </location>
</feature>
<sequence length="126" mass="13742">MKQTTEVFSAQKSCMTPAGIARRFFATCMAFTLSVAPAFAQEEGKESGMFDQVDAMAGTLVGWIASAFFFPIYTSSSGTEIPLVVAWLVVGAIFFTLRMGFINFRGFKHAVDVVRGKYDNPDAEGE</sequence>
<keyword evidence="1" id="KW-1133">Transmembrane helix</keyword>
<keyword evidence="1" id="KW-0472">Membrane</keyword>
<feature type="transmembrane region" description="Helical" evidence="1">
    <location>
        <begin position="56"/>
        <end position="74"/>
    </location>
</feature>
<gene>
    <name evidence="2" type="ORF">METZ01_LOCUS208557</name>
</gene>
<accession>A0A382F0E6</accession>
<evidence type="ECO:0000256" key="1">
    <source>
        <dbReference type="SAM" id="Phobius"/>
    </source>
</evidence>
<reference evidence="2" key="1">
    <citation type="submission" date="2018-05" db="EMBL/GenBank/DDBJ databases">
        <authorList>
            <person name="Lanie J.A."/>
            <person name="Ng W.-L."/>
            <person name="Kazmierczak K.M."/>
            <person name="Andrzejewski T.M."/>
            <person name="Davidsen T.M."/>
            <person name="Wayne K.J."/>
            <person name="Tettelin H."/>
            <person name="Glass J.I."/>
            <person name="Rusch D."/>
            <person name="Podicherti R."/>
            <person name="Tsui H.-C.T."/>
            <person name="Winkler M.E."/>
        </authorList>
    </citation>
    <scope>NUCLEOTIDE SEQUENCE</scope>
</reference>
<dbReference type="AlphaFoldDB" id="A0A382F0E6"/>
<proteinExistence type="predicted"/>
<dbReference type="EMBL" id="UINC01046995">
    <property type="protein sequence ID" value="SVB55703.1"/>
    <property type="molecule type" value="Genomic_DNA"/>
</dbReference>
<feature type="transmembrane region" description="Helical" evidence="1">
    <location>
        <begin position="81"/>
        <end position="101"/>
    </location>
</feature>
<keyword evidence="1" id="KW-0812">Transmembrane</keyword>
<evidence type="ECO:0000313" key="2">
    <source>
        <dbReference type="EMBL" id="SVB55703.1"/>
    </source>
</evidence>